<dbReference type="RefSeq" id="WP_038678008.1">
    <property type="nucleotide sequence ID" value="NZ_BJMC01000008.1"/>
</dbReference>
<keyword evidence="1" id="KW-0808">Transferase</keyword>
<keyword evidence="1" id="KW-0012">Acyltransferase</keyword>
<dbReference type="PANTHER" id="PTHR22753:SF14">
    <property type="entry name" value="MONOACYLGLYCEROL_DIACYLGLYCEROL O-ACYLTRANSFERASE"/>
    <property type="match status" value="1"/>
</dbReference>
<sequence length="260" mass="27893">MSALAGRDPAYVAAALPALRLAMRTYFRSRVSGMDKVPDGGALLVGNHSGGLMPMDVPIIAVAFAEAFGAERPLYCLAHDLLFTGAAGPVMRRFGFVNATREAAHEILSGGGVTIVFPGGDYDTFRPTRQAAVVDFNGRTGYVRTALRAGVPIVPVVSVGGQESQLFLTRGEWIGRRSPLRRLMRTDLFPIGFGFPFGLVPAPLNLPLPTKITTEVLDPIDVAAEFGPEPDVAEVDAVIRARMEDALRALARRRRLPVLG</sequence>
<organism evidence="1 2">
    <name type="scientific">Nocardioides simplex</name>
    <name type="common">Arthrobacter simplex</name>
    <dbReference type="NCBI Taxonomy" id="2045"/>
    <lineage>
        <taxon>Bacteria</taxon>
        <taxon>Bacillati</taxon>
        <taxon>Actinomycetota</taxon>
        <taxon>Actinomycetes</taxon>
        <taxon>Propionibacteriales</taxon>
        <taxon>Nocardioidaceae</taxon>
        <taxon>Pimelobacter</taxon>
    </lineage>
</organism>
<name>A0A0A1DNS1_NOCSI</name>
<dbReference type="EMBL" id="CP009896">
    <property type="protein sequence ID" value="AIY17010.1"/>
    <property type="molecule type" value="Genomic_DNA"/>
</dbReference>
<keyword evidence="2" id="KW-1185">Reference proteome</keyword>
<dbReference type="SMART" id="SM00563">
    <property type="entry name" value="PlsC"/>
    <property type="match status" value="1"/>
</dbReference>
<dbReference type="SUPFAM" id="SSF69593">
    <property type="entry name" value="Glycerol-3-phosphate (1)-acyltransferase"/>
    <property type="match status" value="1"/>
</dbReference>
<dbReference type="PIRSF" id="PIRSF016753">
    <property type="entry name" value="P_lipid/glycerol_ac_tran_prd"/>
    <property type="match status" value="1"/>
</dbReference>
<reference evidence="1 2" key="1">
    <citation type="journal article" date="2015" name="Genome Announc.">
        <title>Complete Genome Sequence of Steroid-Transforming Nocardioides simplex VKM Ac-2033D.</title>
        <authorList>
            <person name="Shtratnikova V.Y."/>
            <person name="Schelkunov M.I."/>
            <person name="Pekov Y.A."/>
            <person name="Fokina V.V."/>
            <person name="Logacheva M.D."/>
            <person name="Sokolov S.L."/>
            <person name="Bragin E.Y."/>
            <person name="Ashapkin V.V."/>
            <person name="Donova M.V."/>
        </authorList>
    </citation>
    <scope>NUCLEOTIDE SEQUENCE [LARGE SCALE GENOMIC DNA]</scope>
    <source>
        <strain evidence="1 2">VKM Ac-2033D</strain>
    </source>
</reference>
<dbReference type="Pfam" id="PF01553">
    <property type="entry name" value="Acyltransferase"/>
    <property type="match status" value="1"/>
</dbReference>
<dbReference type="InterPro" id="IPR002123">
    <property type="entry name" value="Plipid/glycerol_acylTrfase"/>
</dbReference>
<dbReference type="Proteomes" id="UP000030300">
    <property type="component" value="Chromosome"/>
</dbReference>
<gene>
    <name evidence="1" type="ORF">KR76_10025</name>
</gene>
<accession>A0A0A1DNS1</accession>
<dbReference type="GeneID" id="96609236"/>
<dbReference type="GO" id="GO:0016746">
    <property type="term" value="F:acyltransferase activity"/>
    <property type="evidence" value="ECO:0007669"/>
    <property type="project" value="UniProtKB-KW"/>
</dbReference>
<dbReference type="PANTHER" id="PTHR22753">
    <property type="entry name" value="TRANSMEMBRANE PROTEIN 68"/>
    <property type="match status" value="1"/>
</dbReference>
<evidence type="ECO:0000313" key="1">
    <source>
        <dbReference type="EMBL" id="AIY17010.1"/>
    </source>
</evidence>
<dbReference type="HOGENOM" id="CLU_015395_1_0_11"/>
<dbReference type="eggNOG" id="COG0204">
    <property type="taxonomic scope" value="Bacteria"/>
</dbReference>
<dbReference type="STRING" id="2045.KR76_10025"/>
<dbReference type="KEGG" id="psim:KR76_10025"/>
<proteinExistence type="predicted"/>
<protein>
    <submittedName>
        <fullName evidence="1">Lysophospholipid Acyltransferases (LPLATs) of Glycerophospholipid Biosynthesis: MGAT-like</fullName>
    </submittedName>
</protein>
<dbReference type="CDD" id="cd07987">
    <property type="entry name" value="LPLAT_MGAT-like"/>
    <property type="match status" value="1"/>
</dbReference>
<dbReference type="InterPro" id="IPR016676">
    <property type="entry name" value="P_lipid/glycerol_AcTrfase_prd"/>
</dbReference>
<evidence type="ECO:0000313" key="2">
    <source>
        <dbReference type="Proteomes" id="UP000030300"/>
    </source>
</evidence>
<dbReference type="GO" id="GO:0016020">
    <property type="term" value="C:membrane"/>
    <property type="evidence" value="ECO:0007669"/>
    <property type="project" value="TreeGrafter"/>
</dbReference>
<dbReference type="AlphaFoldDB" id="A0A0A1DNS1"/>